<evidence type="ECO:0000313" key="2">
    <source>
        <dbReference type="Proteomes" id="UP000193642"/>
    </source>
</evidence>
<dbReference type="EMBL" id="MCGO01000007">
    <property type="protein sequence ID" value="ORY50589.1"/>
    <property type="molecule type" value="Genomic_DNA"/>
</dbReference>
<organism evidence="1 2">
    <name type="scientific">Rhizoclosmatium globosum</name>
    <dbReference type="NCBI Taxonomy" id="329046"/>
    <lineage>
        <taxon>Eukaryota</taxon>
        <taxon>Fungi</taxon>
        <taxon>Fungi incertae sedis</taxon>
        <taxon>Chytridiomycota</taxon>
        <taxon>Chytridiomycota incertae sedis</taxon>
        <taxon>Chytridiomycetes</taxon>
        <taxon>Chytridiales</taxon>
        <taxon>Chytriomycetaceae</taxon>
        <taxon>Rhizoclosmatium</taxon>
    </lineage>
</organism>
<name>A0A1Y2CU73_9FUNG</name>
<proteinExistence type="predicted"/>
<accession>A0A1Y2CU73</accession>
<gene>
    <name evidence="1" type="ORF">BCR33DRAFT_532533</name>
</gene>
<evidence type="ECO:0000313" key="1">
    <source>
        <dbReference type="EMBL" id="ORY50589.1"/>
    </source>
</evidence>
<sequence>MGITQYSHRPLIPVHNHVSDINKLQSFAAFIQTVSKSSPGIPAAANDPTAKVPLDVIAFFMFYQTKLSEIWASVEFLNKEANCPRSMFSAHVTGGSEFGRSTISLELTDTCETIGFWTRERDQLKRRYLMPFFRVGLPNSDHLLRILVDCTLESDTFGACFLERGLDGLFRIDEEFLMSELERFSDSFMEAMEKVLQLERGVFQEGRDGFWR</sequence>
<reference evidence="1 2" key="1">
    <citation type="submission" date="2016-07" db="EMBL/GenBank/DDBJ databases">
        <title>Pervasive Adenine N6-methylation of Active Genes in Fungi.</title>
        <authorList>
            <consortium name="DOE Joint Genome Institute"/>
            <person name="Mondo S.J."/>
            <person name="Dannebaum R.O."/>
            <person name="Kuo R.C."/>
            <person name="Labutti K."/>
            <person name="Haridas S."/>
            <person name="Kuo A."/>
            <person name="Salamov A."/>
            <person name="Ahrendt S.R."/>
            <person name="Lipzen A."/>
            <person name="Sullivan W."/>
            <person name="Andreopoulos W.B."/>
            <person name="Clum A."/>
            <person name="Lindquist E."/>
            <person name="Daum C."/>
            <person name="Ramamoorthy G.K."/>
            <person name="Gryganskyi A."/>
            <person name="Culley D."/>
            <person name="Magnuson J.K."/>
            <person name="James T.Y."/>
            <person name="O'Malley M.A."/>
            <person name="Stajich J.E."/>
            <person name="Spatafora J.W."/>
            <person name="Visel A."/>
            <person name="Grigoriev I.V."/>
        </authorList>
    </citation>
    <scope>NUCLEOTIDE SEQUENCE [LARGE SCALE GENOMIC DNA]</scope>
    <source>
        <strain evidence="1 2">JEL800</strain>
    </source>
</reference>
<comment type="caution">
    <text evidence="1">The sequence shown here is derived from an EMBL/GenBank/DDBJ whole genome shotgun (WGS) entry which is preliminary data.</text>
</comment>
<dbReference type="OrthoDB" id="10552302at2759"/>
<dbReference type="Proteomes" id="UP000193642">
    <property type="component" value="Unassembled WGS sequence"/>
</dbReference>
<dbReference type="AlphaFoldDB" id="A0A1Y2CU73"/>
<protein>
    <submittedName>
        <fullName evidence="1">Uncharacterized protein</fullName>
    </submittedName>
</protein>
<keyword evidence="2" id="KW-1185">Reference proteome</keyword>